<feature type="domain" description="Glycosyltransferase subfamily 4-like N-terminal" evidence="4">
    <location>
        <begin position="90"/>
        <end position="186"/>
    </location>
</feature>
<evidence type="ECO:0000313" key="6">
    <source>
        <dbReference type="Proteomes" id="UP001216907"/>
    </source>
</evidence>
<name>A0ABT6F8Z8_9BACT</name>
<dbReference type="RefSeq" id="WP_277860420.1">
    <property type="nucleotide sequence ID" value="NZ_JARRAG010000002.1"/>
</dbReference>
<reference evidence="5 6" key="1">
    <citation type="submission" date="2023-03" db="EMBL/GenBank/DDBJ databases">
        <title>Paludisphaera mucosa sp. nov. a novel planctomycete from northern fen.</title>
        <authorList>
            <person name="Ivanova A."/>
        </authorList>
    </citation>
    <scope>NUCLEOTIDE SEQUENCE [LARGE SCALE GENOMIC DNA]</scope>
    <source>
        <strain evidence="5 6">Pla2</strain>
    </source>
</reference>
<evidence type="ECO:0000256" key="2">
    <source>
        <dbReference type="SAM" id="MobiDB-lite"/>
    </source>
</evidence>
<dbReference type="PANTHER" id="PTHR46401">
    <property type="entry name" value="GLYCOSYLTRANSFERASE WBBK-RELATED"/>
    <property type="match status" value="1"/>
</dbReference>
<evidence type="ECO:0000256" key="1">
    <source>
        <dbReference type="ARBA" id="ARBA00022679"/>
    </source>
</evidence>
<dbReference type="EMBL" id="JARRAG010000002">
    <property type="protein sequence ID" value="MDG3004058.1"/>
    <property type="molecule type" value="Genomic_DNA"/>
</dbReference>
<sequence>MDDRSLETFDTAPNAAHWLATRSQGPPPSGSAYLHAPSSAFQSPGGGENQLIQTGRHLEALDVPVRLFSPWTDRLDHARLLHLFGMSREGLELARAARARRVPIVVSPICWYEPRALWALEPTAARKLGAVGAWAMRRAFRGLPGWRRELLATADRVLPNSDEEADQLVRLFGVDRGRIRVVPNGVLPEFGWGSPRLFRERVGDFEFVLFVGRIEPRKNPLGVIRAARRLGLPLVVVGEAPPQHENYERQCRREGGDRVVWLEGLDHHDPLLTSTYAAARVFALCSWFETPGLAALEAALSGAAVVVTPHGSTRSYFGDRATYARPWKVDEIGEALSRAWREGPRPGLAAHVASNYLWDRVAKLTAEVYDQVAD</sequence>
<dbReference type="SUPFAM" id="SSF53756">
    <property type="entry name" value="UDP-Glycosyltransferase/glycogen phosphorylase"/>
    <property type="match status" value="1"/>
</dbReference>
<dbReference type="CDD" id="cd03801">
    <property type="entry name" value="GT4_PimA-like"/>
    <property type="match status" value="1"/>
</dbReference>
<dbReference type="Pfam" id="PF13439">
    <property type="entry name" value="Glyco_transf_4"/>
    <property type="match status" value="1"/>
</dbReference>
<dbReference type="EC" id="2.4.-.-" evidence="5"/>
<feature type="domain" description="Glycosyl transferase family 1" evidence="3">
    <location>
        <begin position="203"/>
        <end position="336"/>
    </location>
</feature>
<evidence type="ECO:0000259" key="4">
    <source>
        <dbReference type="Pfam" id="PF13439"/>
    </source>
</evidence>
<organism evidence="5 6">
    <name type="scientific">Paludisphaera mucosa</name>
    <dbReference type="NCBI Taxonomy" id="3030827"/>
    <lineage>
        <taxon>Bacteria</taxon>
        <taxon>Pseudomonadati</taxon>
        <taxon>Planctomycetota</taxon>
        <taxon>Planctomycetia</taxon>
        <taxon>Isosphaerales</taxon>
        <taxon>Isosphaeraceae</taxon>
        <taxon>Paludisphaera</taxon>
    </lineage>
</organism>
<dbReference type="Pfam" id="PF00534">
    <property type="entry name" value="Glycos_transf_1"/>
    <property type="match status" value="1"/>
</dbReference>
<dbReference type="GO" id="GO:0016757">
    <property type="term" value="F:glycosyltransferase activity"/>
    <property type="evidence" value="ECO:0007669"/>
    <property type="project" value="UniProtKB-KW"/>
</dbReference>
<keyword evidence="6" id="KW-1185">Reference proteome</keyword>
<proteinExistence type="predicted"/>
<keyword evidence="1 5" id="KW-0808">Transferase</keyword>
<keyword evidence="5" id="KW-0328">Glycosyltransferase</keyword>
<evidence type="ECO:0000313" key="5">
    <source>
        <dbReference type="EMBL" id="MDG3004058.1"/>
    </source>
</evidence>
<dbReference type="InterPro" id="IPR001296">
    <property type="entry name" value="Glyco_trans_1"/>
</dbReference>
<feature type="region of interest" description="Disordered" evidence="2">
    <location>
        <begin position="16"/>
        <end position="49"/>
    </location>
</feature>
<comment type="caution">
    <text evidence="5">The sequence shown here is derived from an EMBL/GenBank/DDBJ whole genome shotgun (WGS) entry which is preliminary data.</text>
</comment>
<gene>
    <name evidence="5" type="ORF">PZE19_09760</name>
</gene>
<dbReference type="InterPro" id="IPR028098">
    <property type="entry name" value="Glyco_trans_4-like_N"/>
</dbReference>
<accession>A0ABT6F8Z8</accession>
<evidence type="ECO:0000259" key="3">
    <source>
        <dbReference type="Pfam" id="PF00534"/>
    </source>
</evidence>
<protein>
    <submittedName>
        <fullName evidence="5">Glycosyltransferase family 4 protein</fullName>
        <ecNumber evidence="5">2.4.-.-</ecNumber>
    </submittedName>
</protein>
<dbReference type="PANTHER" id="PTHR46401:SF2">
    <property type="entry name" value="GLYCOSYLTRANSFERASE WBBK-RELATED"/>
    <property type="match status" value="1"/>
</dbReference>
<dbReference type="Proteomes" id="UP001216907">
    <property type="component" value="Unassembled WGS sequence"/>
</dbReference>
<dbReference type="Gene3D" id="3.40.50.2000">
    <property type="entry name" value="Glycogen Phosphorylase B"/>
    <property type="match status" value="2"/>
</dbReference>